<comment type="catalytic activity">
    <reaction evidence="5 6">
        <text>dTDP-beta-L-rhamnose + NADP(+) = dTDP-4-dehydro-beta-L-rhamnose + NADPH + H(+)</text>
        <dbReference type="Rhea" id="RHEA:21796"/>
        <dbReference type="ChEBI" id="CHEBI:15378"/>
        <dbReference type="ChEBI" id="CHEBI:57510"/>
        <dbReference type="ChEBI" id="CHEBI:57783"/>
        <dbReference type="ChEBI" id="CHEBI:58349"/>
        <dbReference type="ChEBI" id="CHEBI:62830"/>
        <dbReference type="EC" id="1.1.1.133"/>
    </reaction>
</comment>
<comment type="similarity">
    <text evidence="2 6">Belongs to the dTDP-4-dehydrorhamnose reductase family.</text>
</comment>
<dbReference type="CDD" id="cd05254">
    <property type="entry name" value="dTDP_HR_like_SDR_e"/>
    <property type="match status" value="1"/>
</dbReference>
<dbReference type="AlphaFoldDB" id="A0A9E8CPE4"/>
<keyword evidence="6" id="KW-0521">NADP</keyword>
<dbReference type="GO" id="GO:0008831">
    <property type="term" value="F:dTDP-4-dehydrorhamnose reductase activity"/>
    <property type="evidence" value="ECO:0007669"/>
    <property type="project" value="UniProtKB-EC"/>
</dbReference>
<evidence type="ECO:0000256" key="2">
    <source>
        <dbReference type="ARBA" id="ARBA00010944"/>
    </source>
</evidence>
<gene>
    <name evidence="8" type="primary">rfbD</name>
    <name evidence="8" type="ORF">NWE54_25545</name>
</gene>
<name>A0A9E8CPE4_9HYPH</name>
<keyword evidence="6 8" id="KW-0560">Oxidoreductase</keyword>
<dbReference type="SUPFAM" id="SSF51735">
    <property type="entry name" value="NAD(P)-binding Rossmann-fold domains"/>
    <property type="match status" value="1"/>
</dbReference>
<comment type="pathway">
    <text evidence="1 6">Carbohydrate biosynthesis; dTDP-L-rhamnose biosynthesis.</text>
</comment>
<evidence type="ECO:0000256" key="5">
    <source>
        <dbReference type="ARBA" id="ARBA00048200"/>
    </source>
</evidence>
<evidence type="ECO:0000256" key="1">
    <source>
        <dbReference type="ARBA" id="ARBA00004781"/>
    </source>
</evidence>
<dbReference type="InterPro" id="IPR005913">
    <property type="entry name" value="dTDP_dehydrorham_reduct"/>
</dbReference>
<evidence type="ECO:0000256" key="3">
    <source>
        <dbReference type="ARBA" id="ARBA00012929"/>
    </source>
</evidence>
<evidence type="ECO:0000313" key="8">
    <source>
        <dbReference type="EMBL" id="UZF87074.1"/>
    </source>
</evidence>
<evidence type="ECO:0000256" key="4">
    <source>
        <dbReference type="ARBA" id="ARBA00017099"/>
    </source>
</evidence>
<protein>
    <recommendedName>
        <fullName evidence="4 6">dTDP-4-dehydrorhamnose reductase</fullName>
        <ecNumber evidence="3 6">1.1.1.133</ecNumber>
    </recommendedName>
</protein>
<dbReference type="InterPro" id="IPR029903">
    <property type="entry name" value="RmlD-like-bd"/>
</dbReference>
<dbReference type="EC" id="1.1.1.133" evidence="3 6"/>
<dbReference type="EMBL" id="CP102774">
    <property type="protein sequence ID" value="UZF87074.1"/>
    <property type="molecule type" value="Genomic_DNA"/>
</dbReference>
<dbReference type="PANTHER" id="PTHR10491:SF4">
    <property type="entry name" value="METHIONINE ADENOSYLTRANSFERASE 2 SUBUNIT BETA"/>
    <property type="match status" value="1"/>
</dbReference>
<dbReference type="Gene3D" id="3.90.25.10">
    <property type="entry name" value="UDP-galactose 4-epimerase, domain 1"/>
    <property type="match status" value="1"/>
</dbReference>
<evidence type="ECO:0000256" key="6">
    <source>
        <dbReference type="RuleBase" id="RU364082"/>
    </source>
</evidence>
<comment type="function">
    <text evidence="6">Catalyzes the reduction of dTDP-6-deoxy-L-lyxo-4-hexulose to yield dTDP-L-rhamnose.</text>
</comment>
<dbReference type="InterPro" id="IPR036291">
    <property type="entry name" value="NAD(P)-bd_dom_sf"/>
</dbReference>
<reference evidence="8" key="1">
    <citation type="submission" date="2022-08" db="EMBL/GenBank/DDBJ databases">
        <title>Complete Genome Sequences of 2 Bosea sp. soil isolates.</title>
        <authorList>
            <person name="Alvarez Arevalo M."/>
            <person name="Sterndorff E.B."/>
            <person name="Faurdal D."/>
            <person name="Joergensen T.S."/>
            <person name="Weber T."/>
        </authorList>
    </citation>
    <scope>NUCLEOTIDE SEQUENCE</scope>
    <source>
        <strain evidence="8">NBC_00436</strain>
    </source>
</reference>
<comment type="cofactor">
    <cofactor evidence="6">
        <name>Mg(2+)</name>
        <dbReference type="ChEBI" id="CHEBI:18420"/>
    </cofactor>
    <text evidence="6">Binds 1 Mg(2+) ion per monomer.</text>
</comment>
<dbReference type="Gene3D" id="3.40.50.720">
    <property type="entry name" value="NAD(P)-binding Rossmann-like Domain"/>
    <property type="match status" value="1"/>
</dbReference>
<organism evidence="8">
    <name type="scientific">Bosea sp. NBC_00436</name>
    <dbReference type="NCBI Taxonomy" id="2969620"/>
    <lineage>
        <taxon>Bacteria</taxon>
        <taxon>Pseudomonadati</taxon>
        <taxon>Pseudomonadota</taxon>
        <taxon>Alphaproteobacteria</taxon>
        <taxon>Hyphomicrobiales</taxon>
        <taxon>Boseaceae</taxon>
        <taxon>Bosea</taxon>
    </lineage>
</organism>
<feature type="domain" description="RmlD-like substrate binding" evidence="7">
    <location>
        <begin position="4"/>
        <end position="292"/>
    </location>
</feature>
<dbReference type="PANTHER" id="PTHR10491">
    <property type="entry name" value="DTDP-4-DEHYDRORHAMNOSE REDUCTASE"/>
    <property type="match status" value="1"/>
</dbReference>
<dbReference type="NCBIfam" id="TIGR01214">
    <property type="entry name" value="rmlD"/>
    <property type="match status" value="1"/>
</dbReference>
<sequence length="302" mass="32483">MTLRIAVTGWTGQVVCAMLERIPVGVEVIALRRPDLDLAQPKTVAPALRSARPDVIVNTAAYTAVDQAESEPELAMRVNGEAAGEAARAAAALGIPMIQLSTDYVFDGALDRPYREDDPTGPISAYGASKLAGEQAVAAATANHAILRTAWIYSPFGNNFVKTMLRLAETRDEIGVVADQAGCPTSALDIADAIFTVARNLTTRTEDPSLRGVFHMSAAGEAVWADVAEAIFAERERQGGKPVRVKRIATVDYPTPARRPANSRLDCSKLALAHEVLLPEWQSSLRPCVARLLKDQGKDQQR</sequence>
<dbReference type="Pfam" id="PF04321">
    <property type="entry name" value="RmlD_sub_bind"/>
    <property type="match status" value="1"/>
</dbReference>
<proteinExistence type="inferred from homology"/>
<accession>A0A9E8CPE4</accession>
<evidence type="ECO:0000259" key="7">
    <source>
        <dbReference type="Pfam" id="PF04321"/>
    </source>
</evidence>